<accession>A0AA88IG46</accession>
<dbReference type="InterPro" id="IPR058543">
    <property type="entry name" value="Beta-prop_RSE1/DDB1/CPSF1_2nd"/>
</dbReference>
<keyword evidence="2" id="KW-0539">Nucleus</keyword>
<name>A0AA88IG46_ARTSF</name>
<dbReference type="Proteomes" id="UP001187531">
    <property type="component" value="Unassembled WGS sequence"/>
</dbReference>
<dbReference type="Gene3D" id="1.10.150.910">
    <property type="match status" value="1"/>
</dbReference>
<evidence type="ECO:0000259" key="3">
    <source>
        <dbReference type="Pfam" id="PF03178"/>
    </source>
</evidence>
<dbReference type="InterPro" id="IPR015943">
    <property type="entry name" value="WD40/YVTN_repeat-like_dom_sf"/>
</dbReference>
<feature type="domain" description="RSE1/DDB1/CPSF1 second beta-propeller" evidence="5">
    <location>
        <begin position="517"/>
        <end position="957"/>
    </location>
</feature>
<dbReference type="GO" id="GO:0005634">
    <property type="term" value="C:nucleus"/>
    <property type="evidence" value="ECO:0007669"/>
    <property type="project" value="UniProtKB-SubCell"/>
</dbReference>
<dbReference type="FunFam" id="2.130.10.10:FF:000118">
    <property type="entry name" value="Cleavage and polyadenylation specificity factor subunit 1"/>
    <property type="match status" value="1"/>
</dbReference>
<protein>
    <recommendedName>
        <fullName evidence="8">Cleavage and polyadenylation specificity factor subunit 1</fullName>
    </recommendedName>
</protein>
<reference evidence="6" key="1">
    <citation type="submission" date="2023-07" db="EMBL/GenBank/DDBJ databases">
        <title>Chromosome-level genome assembly of Artemia franciscana.</title>
        <authorList>
            <person name="Jo E."/>
        </authorList>
    </citation>
    <scope>NUCLEOTIDE SEQUENCE</scope>
    <source>
        <tissue evidence="6">Whole body</tissue>
    </source>
</reference>
<evidence type="ECO:0000313" key="6">
    <source>
        <dbReference type="EMBL" id="KAK2723631.1"/>
    </source>
</evidence>
<evidence type="ECO:0000256" key="1">
    <source>
        <dbReference type="ARBA" id="ARBA00004123"/>
    </source>
</evidence>
<dbReference type="GO" id="GO:0003676">
    <property type="term" value="F:nucleic acid binding"/>
    <property type="evidence" value="ECO:0007669"/>
    <property type="project" value="InterPro"/>
</dbReference>
<evidence type="ECO:0000256" key="2">
    <source>
        <dbReference type="ARBA" id="ARBA00023242"/>
    </source>
</evidence>
<dbReference type="PANTHER" id="PTHR10644">
    <property type="entry name" value="DNA REPAIR/RNA PROCESSING CPSF FAMILY"/>
    <property type="match status" value="1"/>
</dbReference>
<dbReference type="InterPro" id="IPR018846">
    <property type="entry name" value="Beta-prop_RSE1/DDB1/CPSF1_1st"/>
</dbReference>
<keyword evidence="7" id="KW-1185">Reference proteome</keyword>
<sequence>MFFYYKELQRPTGIENAVYCNFFSRYERHLIVAGVNFITAYRLLPDFSDQSLSGSHKQSDSDSGKTKFEYIARHTFNGNITSIASARLSGHNRDILLITFKDAKLSIVEYDKATENIKVVSLHRFEEDDLKKGWTQFPILPFVRVDPEQRCAAMMFFGRMLAILPFRKDSKFNFGDFKEENEGLSNYASKSPVQNSYVISLSDMSEKIDNVIDVQFLYGYFEPTILVLYEPQKTWPGRVAVRHDTYCMVGISLNIQEKVHPIIWSLSNLPFDCFRILPIPKPIGGAIILAVNSIIYANQSVPPYAVSVNSAAERSSNFPLKPYEGLKISLDCCATASLSPERILISLKTGDLYILTLLSDPMRSVRGINLERSASSVLTTCVTVCEENHIFLGSRLGNSLLLRYKETASAKRNPVTQPLNKKQRTGSDGGWMEVDQSPIDIALYGSEVAATQAIVHYQFEVCDSLLNIGPCGNVAVGQPFLRSQEFECSIDPDMEIVTTSGYGKNGALCVLQRTVRPQIITTFEVTEVRAIWTVYGAGPLEPGRHPLHSHLFISRAENTMVLETGEEINDVREDSGFDLGSSTIYACNLGGRQYVAQVTSKGVRLLEGSELVYILSLESLGSTVKMASAADPYLVLWMSDDTLVVAVLGGQPGPKLDMSIKKNPVKSPISSICCYRDNAGIFTKKVVEEEDSVQPANPFSSQASSSFDNEEAYLYGGAVPQTTDKDPMKEKKKSFRDRWTDLIKDMPSTHWLFVVKENGVLRIYSLPNFQLAFQANNFSVGPRLLQDVYSEIDEFPVPISSDAPVTHELLVAPLGYKQRRPMLLARVGDEELLAYEVVQTSFGLSSEQLKIKFRKVEHGLILRDRKSAARRKPDQDIQFGKDDFAIQQYHYFANVNGYSGVFLSGNYPHWMFMTSRGELRFHAMPVDGSIIAFAPLNNVNCVSGFLYFNKKEEMRIAILPPHLVYDADWPVRKVPLRVTPHMIGYHLETKTYIVSTSETQTTNKIYRFNGDDKELCTEERDDRFPFPSVETFAVQLFSPMTWEAIPGASMTMDDWETITCLKIVSLAYEGHASGRKDYIAISTNYSYGEDIVSRGRVMIMDIIEVVPEPGQPLTKNKLKTIYSKEQKGPVTCIGHVNGNLITAIGQKLYVWQLKDNDLVGTAFIDSDVYIHQLTTVKNFLLVGDAFKGITLIMYQEKYRTLCVVSRGPRTIETFAADFVVDGSELGFLVTDAEKNLAVYMYLPEARESNGGQKLVRKGDFHIGQHVTSMFRVRSRIMDVTGDKRNVSLAEKKHVTYLATLDGSIGYVLPLAEKTFRRLQMLQNILTVTIPPHGGLNHRAFRTYKPRHKSVSGPARGVLDGDLITKFLYLSHQERFEVSKRLGTKPDELVEDLIEADRLAVVF</sequence>
<feature type="domain" description="RSE1/DDB1/CPSF1 first beta-propeller" evidence="4">
    <location>
        <begin position="14"/>
        <end position="411"/>
    </location>
</feature>
<dbReference type="InterPro" id="IPR050358">
    <property type="entry name" value="RSE1/DDB1/CFT1"/>
</dbReference>
<organism evidence="6 7">
    <name type="scientific">Artemia franciscana</name>
    <name type="common">Brine shrimp</name>
    <name type="synonym">Artemia sanfranciscana</name>
    <dbReference type="NCBI Taxonomy" id="6661"/>
    <lineage>
        <taxon>Eukaryota</taxon>
        <taxon>Metazoa</taxon>
        <taxon>Ecdysozoa</taxon>
        <taxon>Arthropoda</taxon>
        <taxon>Crustacea</taxon>
        <taxon>Branchiopoda</taxon>
        <taxon>Anostraca</taxon>
        <taxon>Artemiidae</taxon>
        <taxon>Artemia</taxon>
    </lineage>
</organism>
<dbReference type="FunFam" id="2.130.10.10:FF:000100">
    <property type="entry name" value="Cleavage and polyadenylation specificity factor subunit 1"/>
    <property type="match status" value="1"/>
</dbReference>
<dbReference type="Pfam" id="PF10433">
    <property type="entry name" value="Beta-prop_RSE1_1st"/>
    <property type="match status" value="1"/>
</dbReference>
<evidence type="ECO:0000313" key="7">
    <source>
        <dbReference type="Proteomes" id="UP001187531"/>
    </source>
</evidence>
<comment type="caution">
    <text evidence="6">The sequence shown here is derived from an EMBL/GenBank/DDBJ whole genome shotgun (WGS) entry which is preliminary data.</text>
</comment>
<dbReference type="EMBL" id="JAVRJZ010000004">
    <property type="protein sequence ID" value="KAK2723631.1"/>
    <property type="molecule type" value="Genomic_DNA"/>
</dbReference>
<gene>
    <name evidence="6" type="ORF">QYM36_002091</name>
</gene>
<comment type="subcellular location">
    <subcellularLocation>
        <location evidence="1">Nucleus</location>
    </subcellularLocation>
</comment>
<proteinExistence type="predicted"/>
<evidence type="ECO:0000259" key="5">
    <source>
        <dbReference type="Pfam" id="PF23726"/>
    </source>
</evidence>
<dbReference type="InterPro" id="IPR004871">
    <property type="entry name" value="RSE1/DDB1/CPSF1_C"/>
</dbReference>
<dbReference type="Gene3D" id="2.130.10.10">
    <property type="entry name" value="YVTN repeat-like/Quinoprotein amine dehydrogenase"/>
    <property type="match status" value="3"/>
</dbReference>
<dbReference type="Pfam" id="PF03178">
    <property type="entry name" value="CPSF_A"/>
    <property type="match status" value="1"/>
</dbReference>
<evidence type="ECO:0008006" key="8">
    <source>
        <dbReference type="Google" id="ProtNLM"/>
    </source>
</evidence>
<dbReference type="Pfam" id="PF23726">
    <property type="entry name" value="Beta-prop_RSE1_2nd"/>
    <property type="match status" value="1"/>
</dbReference>
<feature type="domain" description="RSE1/DDB1/CPSF1 C-terminal" evidence="3">
    <location>
        <begin position="1032"/>
        <end position="1367"/>
    </location>
</feature>
<evidence type="ECO:0000259" key="4">
    <source>
        <dbReference type="Pfam" id="PF10433"/>
    </source>
</evidence>